<sequence>MSQPHPAPAATDPAPGGTIDQWRLAVLSVWHPALGAPLDPVAVVGLDLRPGAQARVHLAWVPLAFEAADPWRELLAGGVTGELLDHWAAQHTTVAVDFVDVPEGAVDLAHAAGLVLDELLAEVLPNLPERGEG</sequence>
<keyword evidence="2" id="KW-1185">Reference proteome</keyword>
<gene>
    <name evidence="1" type="ORF">ACFQMG_18315</name>
</gene>
<name>A0ABW2FW61_9ACTN</name>
<evidence type="ECO:0000313" key="2">
    <source>
        <dbReference type="Proteomes" id="UP001596435"/>
    </source>
</evidence>
<dbReference type="EMBL" id="JBHTAJ010000032">
    <property type="protein sequence ID" value="MFC7181509.1"/>
    <property type="molecule type" value="Genomic_DNA"/>
</dbReference>
<proteinExistence type="predicted"/>
<evidence type="ECO:0000313" key="1">
    <source>
        <dbReference type="EMBL" id="MFC7181509.1"/>
    </source>
</evidence>
<organism evidence="1 2">
    <name type="scientific">Kitasatospora paranensis</name>
    <dbReference type="NCBI Taxonomy" id="258053"/>
    <lineage>
        <taxon>Bacteria</taxon>
        <taxon>Bacillati</taxon>
        <taxon>Actinomycetota</taxon>
        <taxon>Actinomycetes</taxon>
        <taxon>Kitasatosporales</taxon>
        <taxon>Streptomycetaceae</taxon>
        <taxon>Kitasatospora</taxon>
    </lineage>
</organism>
<reference evidence="2" key="1">
    <citation type="journal article" date="2019" name="Int. J. Syst. Evol. Microbiol.">
        <title>The Global Catalogue of Microorganisms (GCM) 10K type strain sequencing project: providing services to taxonomists for standard genome sequencing and annotation.</title>
        <authorList>
            <consortium name="The Broad Institute Genomics Platform"/>
            <consortium name="The Broad Institute Genome Sequencing Center for Infectious Disease"/>
            <person name="Wu L."/>
            <person name="Ma J."/>
        </authorList>
    </citation>
    <scope>NUCLEOTIDE SEQUENCE [LARGE SCALE GENOMIC DNA]</scope>
    <source>
        <strain evidence="2">CGMCC 1.12859</strain>
    </source>
</reference>
<comment type="caution">
    <text evidence="1">The sequence shown here is derived from an EMBL/GenBank/DDBJ whole genome shotgun (WGS) entry which is preliminary data.</text>
</comment>
<accession>A0ABW2FW61</accession>
<dbReference type="RefSeq" id="WP_380231518.1">
    <property type="nucleotide sequence ID" value="NZ_JBHSVH010000002.1"/>
</dbReference>
<protein>
    <submittedName>
        <fullName evidence="1">Uncharacterized protein</fullName>
    </submittedName>
</protein>
<dbReference type="Proteomes" id="UP001596435">
    <property type="component" value="Unassembled WGS sequence"/>
</dbReference>